<keyword evidence="4" id="KW-0227">DNA damage</keyword>
<keyword evidence="9" id="KW-1185">Reference proteome</keyword>
<proteinExistence type="predicted"/>
<gene>
    <name evidence="8" type="ORF">RM540_13845</name>
</gene>
<dbReference type="EMBL" id="JAVRHT010000039">
    <property type="protein sequence ID" value="MDT0632837.1"/>
    <property type="molecule type" value="Genomic_DNA"/>
</dbReference>
<organism evidence="8 9">
    <name type="scientific">Rubrivirga litoralis</name>
    <dbReference type="NCBI Taxonomy" id="3075598"/>
    <lineage>
        <taxon>Bacteria</taxon>
        <taxon>Pseudomonadati</taxon>
        <taxon>Rhodothermota</taxon>
        <taxon>Rhodothermia</taxon>
        <taxon>Rhodothermales</taxon>
        <taxon>Rubricoccaceae</taxon>
        <taxon>Rubrivirga</taxon>
    </lineage>
</organism>
<dbReference type="PROSITE" id="PS00374">
    <property type="entry name" value="MGMT"/>
    <property type="match status" value="1"/>
</dbReference>
<evidence type="ECO:0000256" key="6">
    <source>
        <dbReference type="ARBA" id="ARBA00049348"/>
    </source>
</evidence>
<evidence type="ECO:0000256" key="4">
    <source>
        <dbReference type="ARBA" id="ARBA00022763"/>
    </source>
</evidence>
<dbReference type="PANTHER" id="PTHR42942:SF1">
    <property type="entry name" value="ALKYLTRANSFERASE-LIKE PROTEIN 1"/>
    <property type="match status" value="1"/>
</dbReference>
<dbReference type="InterPro" id="IPR014048">
    <property type="entry name" value="MethylDNA_cys_MeTrfase_DNA-bd"/>
</dbReference>
<reference evidence="8 9" key="1">
    <citation type="submission" date="2023-09" db="EMBL/GenBank/DDBJ databases">
        <authorList>
            <person name="Rey-Velasco X."/>
        </authorList>
    </citation>
    <scope>NUCLEOTIDE SEQUENCE [LARGE SCALE GENOMIC DNA]</scope>
    <source>
        <strain evidence="8 9">F394</strain>
    </source>
</reference>
<dbReference type="GO" id="GO:0003908">
    <property type="term" value="F:methylated-DNA-[protein]-cysteine S-methyltransferase activity"/>
    <property type="evidence" value="ECO:0007669"/>
    <property type="project" value="UniProtKB-EC"/>
</dbReference>
<dbReference type="RefSeq" id="WP_311665128.1">
    <property type="nucleotide sequence ID" value="NZ_JAVRHT010000039.1"/>
</dbReference>
<dbReference type="InterPro" id="IPR036217">
    <property type="entry name" value="MethylDNA_cys_MeTrfase_DNAb"/>
</dbReference>
<evidence type="ECO:0000256" key="2">
    <source>
        <dbReference type="ARBA" id="ARBA00022603"/>
    </source>
</evidence>
<comment type="catalytic activity">
    <reaction evidence="1">
        <text>a 4-O-methyl-thymidine in DNA + L-cysteinyl-[protein] = a thymidine in DNA + S-methyl-L-cysteinyl-[protein]</text>
        <dbReference type="Rhea" id="RHEA:53428"/>
        <dbReference type="Rhea" id="RHEA-COMP:10131"/>
        <dbReference type="Rhea" id="RHEA-COMP:10132"/>
        <dbReference type="Rhea" id="RHEA-COMP:13555"/>
        <dbReference type="Rhea" id="RHEA-COMP:13556"/>
        <dbReference type="ChEBI" id="CHEBI:29950"/>
        <dbReference type="ChEBI" id="CHEBI:82612"/>
        <dbReference type="ChEBI" id="CHEBI:137386"/>
        <dbReference type="ChEBI" id="CHEBI:137387"/>
        <dbReference type="EC" id="2.1.1.63"/>
    </reaction>
</comment>
<evidence type="ECO:0000256" key="1">
    <source>
        <dbReference type="ARBA" id="ARBA00001286"/>
    </source>
</evidence>
<protein>
    <submittedName>
        <fullName evidence="8">MGMT family protein</fullName>
        <ecNumber evidence="8">2.1.1.63</ecNumber>
    </submittedName>
</protein>
<evidence type="ECO:0000256" key="5">
    <source>
        <dbReference type="ARBA" id="ARBA00023204"/>
    </source>
</evidence>
<keyword evidence="3 8" id="KW-0808">Transferase</keyword>
<sequence>MPETSPDFFERVWNVVRRVPPGRVTTYGHVARHLGVGRGARAVGWALKAVAQNARGGAGAPWSVPCHRVVNREGVLTGRLHFETPTVMEERLRAEGVAFDGAGRVELAAHLWDPAVEG</sequence>
<dbReference type="CDD" id="cd06445">
    <property type="entry name" value="ATase"/>
    <property type="match status" value="1"/>
</dbReference>
<evidence type="ECO:0000259" key="7">
    <source>
        <dbReference type="Pfam" id="PF01035"/>
    </source>
</evidence>
<dbReference type="Proteomes" id="UP001267426">
    <property type="component" value="Unassembled WGS sequence"/>
</dbReference>
<comment type="caution">
    <text evidence="8">The sequence shown here is derived from an EMBL/GenBank/DDBJ whole genome shotgun (WGS) entry which is preliminary data.</text>
</comment>
<evidence type="ECO:0000313" key="9">
    <source>
        <dbReference type="Proteomes" id="UP001267426"/>
    </source>
</evidence>
<dbReference type="SUPFAM" id="SSF46767">
    <property type="entry name" value="Methylated DNA-protein cysteine methyltransferase, C-terminal domain"/>
    <property type="match status" value="1"/>
</dbReference>
<dbReference type="Pfam" id="PF01035">
    <property type="entry name" value="DNA_binding_1"/>
    <property type="match status" value="1"/>
</dbReference>
<feature type="domain" description="Methylated-DNA-[protein]-cysteine S-methyltransferase DNA binding" evidence="7">
    <location>
        <begin position="7"/>
        <end position="97"/>
    </location>
</feature>
<dbReference type="GO" id="GO:0032259">
    <property type="term" value="P:methylation"/>
    <property type="evidence" value="ECO:0007669"/>
    <property type="project" value="UniProtKB-KW"/>
</dbReference>
<name>A0ABU3BU68_9BACT</name>
<evidence type="ECO:0000313" key="8">
    <source>
        <dbReference type="EMBL" id="MDT0632837.1"/>
    </source>
</evidence>
<dbReference type="EC" id="2.1.1.63" evidence="8"/>
<dbReference type="Gene3D" id="1.10.10.10">
    <property type="entry name" value="Winged helix-like DNA-binding domain superfamily/Winged helix DNA-binding domain"/>
    <property type="match status" value="1"/>
</dbReference>
<dbReference type="PANTHER" id="PTHR42942">
    <property type="entry name" value="6-O-METHYLGUANINE DNA METHYLTRANSFERASE"/>
    <property type="match status" value="1"/>
</dbReference>
<dbReference type="InterPro" id="IPR001497">
    <property type="entry name" value="MethylDNA_cys_MeTrfase_AS"/>
</dbReference>
<evidence type="ECO:0000256" key="3">
    <source>
        <dbReference type="ARBA" id="ARBA00022679"/>
    </source>
</evidence>
<comment type="catalytic activity">
    <reaction evidence="6">
        <text>a 6-O-methyl-2'-deoxyguanosine in DNA + L-cysteinyl-[protein] = S-methyl-L-cysteinyl-[protein] + a 2'-deoxyguanosine in DNA</text>
        <dbReference type="Rhea" id="RHEA:24000"/>
        <dbReference type="Rhea" id="RHEA-COMP:10131"/>
        <dbReference type="Rhea" id="RHEA-COMP:10132"/>
        <dbReference type="Rhea" id="RHEA-COMP:11367"/>
        <dbReference type="Rhea" id="RHEA-COMP:11368"/>
        <dbReference type="ChEBI" id="CHEBI:29950"/>
        <dbReference type="ChEBI" id="CHEBI:82612"/>
        <dbReference type="ChEBI" id="CHEBI:85445"/>
        <dbReference type="ChEBI" id="CHEBI:85448"/>
        <dbReference type="EC" id="2.1.1.63"/>
    </reaction>
</comment>
<keyword evidence="2 8" id="KW-0489">Methyltransferase</keyword>
<dbReference type="NCBIfam" id="TIGR00589">
    <property type="entry name" value="ogt"/>
    <property type="match status" value="1"/>
</dbReference>
<dbReference type="InterPro" id="IPR052520">
    <property type="entry name" value="ATL_DNA_repair"/>
</dbReference>
<keyword evidence="5" id="KW-0234">DNA repair</keyword>
<accession>A0ABU3BU68</accession>
<dbReference type="InterPro" id="IPR036388">
    <property type="entry name" value="WH-like_DNA-bd_sf"/>
</dbReference>